<reference evidence="2 3" key="1">
    <citation type="submission" date="2019-03" db="EMBL/GenBank/DDBJ databases">
        <authorList>
            <person name="Yang Y."/>
        </authorList>
    </citation>
    <scope>NUCLEOTIDE SEQUENCE [LARGE SCALE GENOMIC DNA]</scope>
    <source>
        <strain evidence="2 3">ASL-1</strain>
    </source>
</reference>
<dbReference type="EMBL" id="SORX01000004">
    <property type="protein sequence ID" value="TFE01529.1"/>
    <property type="molecule type" value="Genomic_DNA"/>
</dbReference>
<protein>
    <submittedName>
        <fullName evidence="2">N-acetyltransferase</fullName>
    </submittedName>
</protein>
<dbReference type="OrthoDB" id="9795206at2"/>
<dbReference type="InterPro" id="IPR000182">
    <property type="entry name" value="GNAT_dom"/>
</dbReference>
<dbReference type="Gene3D" id="3.40.630.30">
    <property type="match status" value="1"/>
</dbReference>
<evidence type="ECO:0000313" key="3">
    <source>
        <dbReference type="Proteomes" id="UP000297776"/>
    </source>
</evidence>
<dbReference type="PANTHER" id="PTHR43415:SF3">
    <property type="entry name" value="GNAT-FAMILY ACETYLTRANSFERASE"/>
    <property type="match status" value="1"/>
</dbReference>
<accession>A0A4Y8LK10</accession>
<feature type="domain" description="N-acetyltransferase" evidence="1">
    <location>
        <begin position="10"/>
        <end position="169"/>
    </location>
</feature>
<organism evidence="2 3">
    <name type="scientific">Jeotgalibacillus salarius</name>
    <dbReference type="NCBI Taxonomy" id="546023"/>
    <lineage>
        <taxon>Bacteria</taxon>
        <taxon>Bacillati</taxon>
        <taxon>Bacillota</taxon>
        <taxon>Bacilli</taxon>
        <taxon>Bacillales</taxon>
        <taxon>Caryophanaceae</taxon>
        <taxon>Jeotgalibacillus</taxon>
    </lineage>
</organism>
<dbReference type="PROSITE" id="PS51186">
    <property type="entry name" value="GNAT"/>
    <property type="match status" value="1"/>
</dbReference>
<dbReference type="InterPro" id="IPR016181">
    <property type="entry name" value="Acyl_CoA_acyltransferase"/>
</dbReference>
<dbReference type="GO" id="GO:0016747">
    <property type="term" value="F:acyltransferase activity, transferring groups other than amino-acyl groups"/>
    <property type="evidence" value="ECO:0007669"/>
    <property type="project" value="InterPro"/>
</dbReference>
<dbReference type="Proteomes" id="UP000297776">
    <property type="component" value="Unassembled WGS sequence"/>
</dbReference>
<dbReference type="Pfam" id="PF13302">
    <property type="entry name" value="Acetyltransf_3"/>
    <property type="match status" value="1"/>
</dbReference>
<dbReference type="SUPFAM" id="SSF55729">
    <property type="entry name" value="Acyl-CoA N-acyltransferases (Nat)"/>
    <property type="match status" value="1"/>
</dbReference>
<name>A0A4Y8LK10_9BACL</name>
<comment type="caution">
    <text evidence="2">The sequence shown here is derived from an EMBL/GenBank/DDBJ whole genome shotgun (WGS) entry which is preliminary data.</text>
</comment>
<keyword evidence="3" id="KW-1185">Reference proteome</keyword>
<dbReference type="RefSeq" id="WP_134381247.1">
    <property type="nucleotide sequence ID" value="NZ_SORX01000004.1"/>
</dbReference>
<evidence type="ECO:0000259" key="1">
    <source>
        <dbReference type="PROSITE" id="PS51186"/>
    </source>
</evidence>
<gene>
    <name evidence="2" type="ORF">E2626_08120</name>
</gene>
<keyword evidence="2" id="KW-0808">Transferase</keyword>
<proteinExistence type="predicted"/>
<dbReference type="PANTHER" id="PTHR43415">
    <property type="entry name" value="SPERMIDINE N(1)-ACETYLTRANSFERASE"/>
    <property type="match status" value="1"/>
</dbReference>
<sequence length="169" mass="19265">MKVRKCESKLTLRDLSLNDVEAVLEWSRDLTFCQANGWPIERNPEELRHWWISNVNQPPENFVRLGIVLDGELIGYADLASISEQSAEIGIAIGKSGLWGNGIGAQAAVLMMKYGVEELNLTVFYAETHEANIRSRRMLEKLGFQEVSRVGLEEYEGKRSRLIQYDLHK</sequence>
<dbReference type="AlphaFoldDB" id="A0A4Y8LK10"/>
<evidence type="ECO:0000313" key="2">
    <source>
        <dbReference type="EMBL" id="TFE01529.1"/>
    </source>
</evidence>